<gene>
    <name evidence="7" type="ORF">ACFQNF_06875</name>
</gene>
<evidence type="ECO:0000256" key="1">
    <source>
        <dbReference type="ARBA" id="ARBA00004196"/>
    </source>
</evidence>
<dbReference type="Gene3D" id="3.40.190.10">
    <property type="entry name" value="Periplasmic binding protein-like II"/>
    <property type="match status" value="1"/>
</dbReference>
<keyword evidence="8" id="KW-1185">Reference proteome</keyword>
<comment type="subcellular location">
    <subcellularLocation>
        <location evidence="1">Cell envelope</location>
    </subcellularLocation>
</comment>
<dbReference type="PANTHER" id="PTHR30290:SF10">
    <property type="entry name" value="PERIPLASMIC OLIGOPEPTIDE-BINDING PROTEIN-RELATED"/>
    <property type="match status" value="1"/>
</dbReference>
<name>A0ABW2QVZ4_9NEIS</name>
<dbReference type="Pfam" id="PF00496">
    <property type="entry name" value="SBP_bac_5"/>
    <property type="match status" value="1"/>
</dbReference>
<dbReference type="InterPro" id="IPR039424">
    <property type="entry name" value="SBP_5"/>
</dbReference>
<evidence type="ECO:0000256" key="5">
    <source>
        <dbReference type="SAM" id="SignalP"/>
    </source>
</evidence>
<dbReference type="SUPFAM" id="SSF53850">
    <property type="entry name" value="Periplasmic binding protein-like II"/>
    <property type="match status" value="1"/>
</dbReference>
<dbReference type="Proteomes" id="UP001596473">
    <property type="component" value="Unassembled WGS sequence"/>
</dbReference>
<sequence>MKKLLSIAIAGALFSQPVLAADMNKVLRVAFNAPESGYDPAKTSDAYGNMVYEHLFDPLLTYDYLARPAKLIPNVLTAMPVVSEDNQTFTFHLKKGIFFAPDAAFKGKKRELTAEDYAYSIKRMVDPQLRSPQAYLVSGKFIGIDGLVKKANKGHLDYDTPIEGIRVLDRYTLQLTTTEAYPSLPYVLAMPQFGAVAREVIEAYGSDTHAHPVGTGPYMLKDWKPSVHTSLVVNPHFRKEVFNYQPGNNKEDQQIAREMNGKTVPQIGRIEISVITEEQPTWLAFKGGEIDLLTENPSLPQPVTRQALVMDPNNPLRAELKSKLKEQGIELKRKLSPEVTYFHFNMQDPVVGGYSKEKIALRRAIGMAFDFNESIRDIRRNQAIRMQYLIPDGVVGHRPEYKLASEYNPALANALLERFNYKIGGDGYRTLPGGHPLLIDFMSNEGAIGRQWDEYWKKAFDRIKIKVKFKAVPFNETLKAMNECQYMINGSAWGADFPDGSNFMQLLAGKNIGQTNNACYKSEKYDAMYAKTESMADGPEREALYQKMNKIVAADAPIIFSDTRIRNGVYHNWVKGVKMHPQLGSLWRYLDIQK</sequence>
<feature type="signal peptide" evidence="5">
    <location>
        <begin position="1"/>
        <end position="20"/>
    </location>
</feature>
<dbReference type="PIRSF" id="PIRSF002741">
    <property type="entry name" value="MppA"/>
    <property type="match status" value="1"/>
</dbReference>
<evidence type="ECO:0000256" key="4">
    <source>
        <dbReference type="ARBA" id="ARBA00022729"/>
    </source>
</evidence>
<comment type="caution">
    <text evidence="7">The sequence shown here is derived from an EMBL/GenBank/DDBJ whole genome shotgun (WGS) entry which is preliminary data.</text>
</comment>
<comment type="similarity">
    <text evidence="2">Belongs to the bacterial solute-binding protein 5 family.</text>
</comment>
<reference evidence="8" key="1">
    <citation type="journal article" date="2019" name="Int. J. Syst. Evol. Microbiol.">
        <title>The Global Catalogue of Microorganisms (GCM) 10K type strain sequencing project: providing services to taxonomists for standard genome sequencing and annotation.</title>
        <authorList>
            <consortium name="The Broad Institute Genomics Platform"/>
            <consortium name="The Broad Institute Genome Sequencing Center for Infectious Disease"/>
            <person name="Wu L."/>
            <person name="Ma J."/>
        </authorList>
    </citation>
    <scope>NUCLEOTIDE SEQUENCE [LARGE SCALE GENOMIC DNA]</scope>
    <source>
        <strain evidence="8">CCUG 62945</strain>
    </source>
</reference>
<keyword evidence="4 5" id="KW-0732">Signal</keyword>
<organism evidence="7 8">
    <name type="scientific">Iodobacter arcticus</name>
    <dbReference type="NCBI Taxonomy" id="590593"/>
    <lineage>
        <taxon>Bacteria</taxon>
        <taxon>Pseudomonadati</taxon>
        <taxon>Pseudomonadota</taxon>
        <taxon>Betaproteobacteria</taxon>
        <taxon>Neisseriales</taxon>
        <taxon>Chitinibacteraceae</taxon>
        <taxon>Iodobacter</taxon>
    </lineage>
</organism>
<evidence type="ECO:0000313" key="7">
    <source>
        <dbReference type="EMBL" id="MFC7419601.1"/>
    </source>
</evidence>
<keyword evidence="3" id="KW-0813">Transport</keyword>
<evidence type="ECO:0000313" key="8">
    <source>
        <dbReference type="Proteomes" id="UP001596473"/>
    </source>
</evidence>
<feature type="domain" description="Solute-binding protein family 5" evidence="6">
    <location>
        <begin position="70"/>
        <end position="511"/>
    </location>
</feature>
<protein>
    <submittedName>
        <fullName evidence="7">ABC transporter substrate-binding protein</fullName>
    </submittedName>
</protein>
<evidence type="ECO:0000259" key="6">
    <source>
        <dbReference type="Pfam" id="PF00496"/>
    </source>
</evidence>
<dbReference type="Gene3D" id="3.10.105.10">
    <property type="entry name" value="Dipeptide-binding Protein, Domain 3"/>
    <property type="match status" value="1"/>
</dbReference>
<dbReference type="EMBL" id="JBHTBQ010000011">
    <property type="protein sequence ID" value="MFC7419601.1"/>
    <property type="molecule type" value="Genomic_DNA"/>
</dbReference>
<accession>A0ABW2QVZ4</accession>
<dbReference type="Gene3D" id="3.90.76.10">
    <property type="entry name" value="Dipeptide-binding Protein, Domain 1"/>
    <property type="match status" value="1"/>
</dbReference>
<evidence type="ECO:0000256" key="2">
    <source>
        <dbReference type="ARBA" id="ARBA00005695"/>
    </source>
</evidence>
<feature type="chain" id="PRO_5046911691" evidence="5">
    <location>
        <begin position="21"/>
        <end position="594"/>
    </location>
</feature>
<dbReference type="InterPro" id="IPR030678">
    <property type="entry name" value="Peptide/Ni-bd"/>
</dbReference>
<proteinExistence type="inferred from homology"/>
<dbReference type="RefSeq" id="WP_380187182.1">
    <property type="nucleotide sequence ID" value="NZ_JBHTBQ010000011.1"/>
</dbReference>
<evidence type="ECO:0000256" key="3">
    <source>
        <dbReference type="ARBA" id="ARBA00022448"/>
    </source>
</evidence>
<dbReference type="InterPro" id="IPR000914">
    <property type="entry name" value="SBP_5_dom"/>
</dbReference>
<dbReference type="CDD" id="cd08505">
    <property type="entry name" value="PBP2_NikA_DppA_OppA_like_18"/>
    <property type="match status" value="1"/>
</dbReference>
<dbReference type="PANTHER" id="PTHR30290">
    <property type="entry name" value="PERIPLASMIC BINDING COMPONENT OF ABC TRANSPORTER"/>
    <property type="match status" value="1"/>
</dbReference>